<evidence type="ECO:0000313" key="1">
    <source>
        <dbReference type="EMBL" id="AKE40038.1"/>
    </source>
</evidence>
<proteinExistence type="predicted"/>
<name>A0A0F6QZT4_9CORY</name>
<dbReference type="AlphaFoldDB" id="A0A0F6QZT4"/>
<dbReference type="SUPFAM" id="SSF51905">
    <property type="entry name" value="FAD/NAD(P)-binding domain"/>
    <property type="match status" value="1"/>
</dbReference>
<dbReference type="Proteomes" id="UP000033566">
    <property type="component" value="Chromosome"/>
</dbReference>
<sequence length="128" mass="13654">MSHNVRRVAIIGADPASLRAAEQLVRAGMCVDIVTSQTAPHGLLRHLGGGCPDGSVARLRLLGNVRVGEDLTIPEINAHAAADDLPAELQRRGVAFTYWEGLCDATLSDAPIDWDRITTRASLAPVCF</sequence>
<gene>
    <name evidence="1" type="ORF">UL81_10520</name>
</gene>
<keyword evidence="2" id="KW-1185">Reference proteome</keyword>
<evidence type="ECO:0000313" key="2">
    <source>
        <dbReference type="Proteomes" id="UP000033566"/>
    </source>
</evidence>
<dbReference type="KEGG" id="ccj:UL81_10520"/>
<protein>
    <submittedName>
        <fullName evidence="1">Uncharacterized protein</fullName>
    </submittedName>
</protein>
<organism evidence="1 2">
    <name type="scientific">Corynebacterium camporealensis</name>
    <dbReference type="NCBI Taxonomy" id="161896"/>
    <lineage>
        <taxon>Bacteria</taxon>
        <taxon>Bacillati</taxon>
        <taxon>Actinomycetota</taxon>
        <taxon>Actinomycetes</taxon>
        <taxon>Mycobacteriales</taxon>
        <taxon>Corynebacteriaceae</taxon>
        <taxon>Corynebacterium</taxon>
    </lineage>
</organism>
<dbReference type="Gene3D" id="3.40.50.720">
    <property type="entry name" value="NAD(P)-binding Rossmann-like Domain"/>
    <property type="match status" value="1"/>
</dbReference>
<reference evidence="1 2" key="1">
    <citation type="journal article" date="2015" name="Genome Announc.">
        <title>Complete Genome Sequence of Corynebacterium camporealensis DSM 44610, Isolated from the Milk of a Manchega Sheep with Subclinical Mastitis.</title>
        <authorList>
            <person name="Ruckert C."/>
            <person name="Albersmeier A."/>
            <person name="Winkler A."/>
            <person name="Tauch A."/>
        </authorList>
    </citation>
    <scope>NUCLEOTIDE SEQUENCE [LARGE SCALE GENOMIC DNA]</scope>
    <source>
        <strain evidence="1 2">DSM 44610</strain>
    </source>
</reference>
<dbReference type="EMBL" id="CP011311">
    <property type="protein sequence ID" value="AKE40038.1"/>
    <property type="molecule type" value="Genomic_DNA"/>
</dbReference>
<accession>A0A0F6QZT4</accession>
<dbReference type="OrthoDB" id="4411534at2"/>
<dbReference type="InterPro" id="IPR036188">
    <property type="entry name" value="FAD/NAD-bd_sf"/>
</dbReference>
<dbReference type="RefSeq" id="WP_035106394.1">
    <property type="nucleotide sequence ID" value="NZ_CP011311.1"/>
</dbReference>
<dbReference type="PATRIC" id="fig|161896.4.peg.2052"/>
<dbReference type="HOGENOM" id="CLU_119427_0_0_11"/>
<dbReference type="PRINTS" id="PR00419">
    <property type="entry name" value="ADXRDTASE"/>
</dbReference>